<dbReference type="InterPro" id="IPR043128">
    <property type="entry name" value="Rev_trsase/Diguanyl_cyclase"/>
</dbReference>
<dbReference type="AlphaFoldDB" id="A0A806XGD6"/>
<dbReference type="RefSeq" id="WP_013364778.1">
    <property type="nucleotide sequence ID" value="NZ_CP012871.1"/>
</dbReference>
<dbReference type="SMART" id="SM00086">
    <property type="entry name" value="PAC"/>
    <property type="match status" value="1"/>
</dbReference>
<dbReference type="NCBIfam" id="TIGR00229">
    <property type="entry name" value="sensory_box"/>
    <property type="match status" value="1"/>
</dbReference>
<accession>A0A806XGD6</accession>
<protein>
    <submittedName>
        <fullName evidence="4">Diguanylate cyclase</fullName>
    </submittedName>
</protein>
<gene>
    <name evidence="4" type="ORF">AO703_17820</name>
</gene>
<proteinExistence type="predicted"/>
<evidence type="ECO:0000259" key="1">
    <source>
        <dbReference type="PROSITE" id="PS50112"/>
    </source>
</evidence>
<dbReference type="PROSITE" id="PS50112">
    <property type="entry name" value="PAS"/>
    <property type="match status" value="1"/>
</dbReference>
<dbReference type="PANTHER" id="PTHR44757:SF2">
    <property type="entry name" value="BIOFILM ARCHITECTURE MAINTENANCE PROTEIN MBAA"/>
    <property type="match status" value="1"/>
</dbReference>
<evidence type="ECO:0000259" key="2">
    <source>
        <dbReference type="PROSITE" id="PS50113"/>
    </source>
</evidence>
<dbReference type="InterPro" id="IPR000014">
    <property type="entry name" value="PAS"/>
</dbReference>
<dbReference type="OrthoDB" id="9812260at2"/>
<dbReference type="InterPro" id="IPR052155">
    <property type="entry name" value="Biofilm_reg_signaling"/>
</dbReference>
<dbReference type="CDD" id="cd00130">
    <property type="entry name" value="PAS"/>
    <property type="match status" value="1"/>
</dbReference>
<organism evidence="4 5">
    <name type="scientific">[Enterobacter] lignolyticus</name>
    <dbReference type="NCBI Taxonomy" id="1334193"/>
    <lineage>
        <taxon>Bacteria</taxon>
        <taxon>Pseudomonadati</taxon>
        <taxon>Pseudomonadota</taxon>
        <taxon>Gammaproteobacteria</taxon>
        <taxon>Enterobacterales</taxon>
        <taxon>Enterobacteriaceae</taxon>
        <taxon>Pluralibacter</taxon>
    </lineage>
</organism>
<dbReference type="SUPFAM" id="SSF55785">
    <property type="entry name" value="PYP-like sensor domain (PAS domain)"/>
    <property type="match status" value="1"/>
</dbReference>
<dbReference type="SMART" id="SM00267">
    <property type="entry name" value="GGDEF"/>
    <property type="match status" value="1"/>
</dbReference>
<feature type="domain" description="PAS" evidence="1">
    <location>
        <begin position="27"/>
        <end position="100"/>
    </location>
</feature>
<dbReference type="CDD" id="cd01949">
    <property type="entry name" value="GGDEF"/>
    <property type="match status" value="1"/>
</dbReference>
<dbReference type="Gene3D" id="3.30.70.270">
    <property type="match status" value="1"/>
</dbReference>
<dbReference type="InterPro" id="IPR001610">
    <property type="entry name" value="PAC"/>
</dbReference>
<dbReference type="PROSITE" id="PS50887">
    <property type="entry name" value="GGDEF"/>
    <property type="match status" value="1"/>
</dbReference>
<reference evidence="5" key="1">
    <citation type="submission" date="2015-10" db="EMBL/GenBank/DDBJ databases">
        <title>Complete Genome Sequencing of Klebsiella sp. strain G5.</title>
        <authorList>
            <person name="Chan K.-G."/>
            <person name="Chen J.-W."/>
        </authorList>
    </citation>
    <scope>NUCLEOTIDE SEQUENCE [LARGE SCALE GENOMIC DNA]</scope>
    <source>
        <strain evidence="5">G5</strain>
    </source>
</reference>
<feature type="domain" description="PAC" evidence="2">
    <location>
        <begin position="104"/>
        <end position="157"/>
    </location>
</feature>
<feature type="domain" description="GGDEF" evidence="3">
    <location>
        <begin position="184"/>
        <end position="316"/>
    </location>
</feature>
<dbReference type="EMBL" id="CP012871">
    <property type="protein sequence ID" value="ALR78067.1"/>
    <property type="molecule type" value="Genomic_DNA"/>
</dbReference>
<dbReference type="InterPro" id="IPR013655">
    <property type="entry name" value="PAS_fold_3"/>
</dbReference>
<sequence>MSEQALKQQIQNLKKHNARLLRIARDTQSKLSAALDGTGLCLWQLDVPSGKLIIYNRRWGAMLGYQPKALSANFDVWREHLHPEDKEWVLDAFYGHLQGKTPFYEALHRMLHKNGSITWVLDRGRVSEWDDDGKPLKVTGTHIDMTKEKQYEEQLAQLANHDPLTSLANRHALLRHFARMKDENALCIAFIDLDDFKMVNDTFGHRCGDELLIQLSQRLNDACPPGSIVGRLGGDEFVLLLPFALNSLLVWSTAHNCLRAALSPFELEHGTASVGASVGIHEVQAGDDFVSALRRADLAMYQIKRTGKNGAAIGNTLVSLSAVGE</sequence>
<dbReference type="NCBIfam" id="TIGR00254">
    <property type="entry name" value="GGDEF"/>
    <property type="match status" value="1"/>
</dbReference>
<evidence type="ECO:0000313" key="4">
    <source>
        <dbReference type="EMBL" id="ALR78067.1"/>
    </source>
</evidence>
<dbReference type="PROSITE" id="PS50113">
    <property type="entry name" value="PAC"/>
    <property type="match status" value="1"/>
</dbReference>
<dbReference type="KEGG" id="kle:AO703_17820"/>
<dbReference type="InterPro" id="IPR029787">
    <property type="entry name" value="Nucleotide_cyclase"/>
</dbReference>
<dbReference type="Gene3D" id="3.30.450.20">
    <property type="entry name" value="PAS domain"/>
    <property type="match status" value="1"/>
</dbReference>
<dbReference type="Pfam" id="PF00990">
    <property type="entry name" value="GGDEF"/>
    <property type="match status" value="1"/>
</dbReference>
<dbReference type="InterPro" id="IPR000160">
    <property type="entry name" value="GGDEF_dom"/>
</dbReference>
<dbReference type="InterPro" id="IPR000700">
    <property type="entry name" value="PAS-assoc_C"/>
</dbReference>
<dbReference type="Pfam" id="PF08447">
    <property type="entry name" value="PAS_3"/>
    <property type="match status" value="1"/>
</dbReference>
<evidence type="ECO:0000313" key="5">
    <source>
        <dbReference type="Proteomes" id="UP000069162"/>
    </source>
</evidence>
<dbReference type="OMA" id="NRRWGAM"/>
<dbReference type="InterPro" id="IPR035965">
    <property type="entry name" value="PAS-like_dom_sf"/>
</dbReference>
<evidence type="ECO:0000259" key="3">
    <source>
        <dbReference type="PROSITE" id="PS50887"/>
    </source>
</evidence>
<dbReference type="SUPFAM" id="SSF55073">
    <property type="entry name" value="Nucleotide cyclase"/>
    <property type="match status" value="1"/>
</dbReference>
<name>A0A806XGD6_9ENTR</name>
<dbReference type="Proteomes" id="UP000069162">
    <property type="component" value="Chromosome"/>
</dbReference>
<dbReference type="PANTHER" id="PTHR44757">
    <property type="entry name" value="DIGUANYLATE CYCLASE DGCP"/>
    <property type="match status" value="1"/>
</dbReference>